<evidence type="ECO:0000259" key="5">
    <source>
        <dbReference type="Pfam" id="PF08545"/>
    </source>
</evidence>
<evidence type="ECO:0000259" key="4">
    <source>
        <dbReference type="Pfam" id="PF08541"/>
    </source>
</evidence>
<feature type="domain" description="Beta-ketoacyl-[acyl-carrier-protein] synthase III C-terminal" evidence="4">
    <location>
        <begin position="253"/>
        <end position="342"/>
    </location>
</feature>
<dbReference type="Gene3D" id="3.40.47.10">
    <property type="match status" value="1"/>
</dbReference>
<gene>
    <name evidence="6" type="ORF">OG929_28380</name>
</gene>
<dbReference type="InterPro" id="IPR013747">
    <property type="entry name" value="ACP_syn_III_C"/>
</dbReference>
<organism evidence="6 7">
    <name type="scientific">Streptomyces pseudovenezuelae</name>
    <dbReference type="NCBI Taxonomy" id="67350"/>
    <lineage>
        <taxon>Bacteria</taxon>
        <taxon>Bacillati</taxon>
        <taxon>Actinomycetota</taxon>
        <taxon>Actinomycetes</taxon>
        <taxon>Kitasatosporales</taxon>
        <taxon>Streptomycetaceae</taxon>
        <taxon>Streptomyces</taxon>
        <taxon>Streptomyces aurantiacus group</taxon>
    </lineage>
</organism>
<dbReference type="GeneID" id="95698362"/>
<protein>
    <submittedName>
        <fullName evidence="6">Ketoacyl-ACP synthase III</fullName>
    </submittedName>
</protein>
<reference evidence="6" key="1">
    <citation type="submission" date="2022-10" db="EMBL/GenBank/DDBJ databases">
        <title>The complete genomes of actinobacterial strains from the NBC collection.</title>
        <authorList>
            <person name="Joergensen T.S."/>
            <person name="Alvarez Arevalo M."/>
            <person name="Sterndorff E.B."/>
            <person name="Faurdal D."/>
            <person name="Vuksanovic O."/>
            <person name="Mourched A.-S."/>
            <person name="Charusanti P."/>
            <person name="Shaw S."/>
            <person name="Blin K."/>
            <person name="Weber T."/>
        </authorList>
    </citation>
    <scope>NUCLEOTIDE SEQUENCE</scope>
    <source>
        <strain evidence="6">NBC_00686</strain>
    </source>
</reference>
<evidence type="ECO:0000313" key="6">
    <source>
        <dbReference type="EMBL" id="WUT45975.1"/>
    </source>
</evidence>
<dbReference type="SUPFAM" id="SSF53901">
    <property type="entry name" value="Thiolase-like"/>
    <property type="match status" value="1"/>
</dbReference>
<dbReference type="RefSeq" id="WP_329266912.1">
    <property type="nucleotide sequence ID" value="NZ_CP107755.1"/>
</dbReference>
<feature type="domain" description="Beta-ketoacyl-[acyl-carrier-protein] synthase III N-terminal" evidence="5">
    <location>
        <begin position="120"/>
        <end position="198"/>
    </location>
</feature>
<name>A0ABZ1X324_9ACTN</name>
<dbReference type="PANTHER" id="PTHR34069">
    <property type="entry name" value="3-OXOACYL-[ACYL-CARRIER-PROTEIN] SYNTHASE 3"/>
    <property type="match status" value="1"/>
</dbReference>
<keyword evidence="3" id="KW-0012">Acyltransferase</keyword>
<dbReference type="Proteomes" id="UP001432168">
    <property type="component" value="Chromosome"/>
</dbReference>
<dbReference type="InterPro" id="IPR016039">
    <property type="entry name" value="Thiolase-like"/>
</dbReference>
<proteinExistence type="predicted"/>
<evidence type="ECO:0000256" key="1">
    <source>
        <dbReference type="ARBA" id="ARBA00022490"/>
    </source>
</evidence>
<keyword evidence="1" id="KW-0963">Cytoplasm</keyword>
<accession>A0ABZ1X324</accession>
<evidence type="ECO:0000256" key="3">
    <source>
        <dbReference type="ARBA" id="ARBA00023315"/>
    </source>
</evidence>
<dbReference type="InterPro" id="IPR013751">
    <property type="entry name" value="ACP_syn_III_N"/>
</dbReference>
<dbReference type="Pfam" id="PF08545">
    <property type="entry name" value="ACP_syn_III"/>
    <property type="match status" value="1"/>
</dbReference>
<keyword evidence="2" id="KW-0808">Transferase</keyword>
<dbReference type="EMBL" id="CP109011">
    <property type="protein sequence ID" value="WUT45975.1"/>
    <property type="molecule type" value="Genomic_DNA"/>
</dbReference>
<dbReference type="CDD" id="cd00830">
    <property type="entry name" value="KAS_III"/>
    <property type="match status" value="1"/>
</dbReference>
<evidence type="ECO:0000313" key="7">
    <source>
        <dbReference type="Proteomes" id="UP001432168"/>
    </source>
</evidence>
<dbReference type="Pfam" id="PF08541">
    <property type="entry name" value="ACP_syn_III_C"/>
    <property type="match status" value="1"/>
</dbReference>
<keyword evidence="7" id="KW-1185">Reference proteome</keyword>
<sequence length="353" mass="37399">MTKALTKAPGHPASHGVGIRAIGGHLPSRVVTNADLEKSLETTDAWISEHIGITTRRWAAPEERTSDLGAAALVDACARAGVDPDSIDLLICGTFTPDHMLPAAAVAIARKLGLSGVPGFDVNSGGCPGGTFALDVGAKYLMSGQYRRIAVVLADTTTKTLDPEDRTVGVIFGDAAACYLLEPCAPGTGMTPALLRSDPSAYETAFIKREERTWSTDGSGKLSGFGNNFMHMHGRSVRNFALDTMPNFVLELLEHHAMTVDDIDLIIFHQANYHLIHLLMEKIGLPAERTLTNVEKFGNTSGAGVPLVLREAVDSGRVKPGDTVVLASFGAGMSHGGTVIKWTAEDDFLAPVA</sequence>
<evidence type="ECO:0000256" key="2">
    <source>
        <dbReference type="ARBA" id="ARBA00022679"/>
    </source>
</evidence>
<dbReference type="NCBIfam" id="NF006829">
    <property type="entry name" value="PRK09352.1"/>
    <property type="match status" value="1"/>
</dbReference>
<dbReference type="PANTHER" id="PTHR34069:SF2">
    <property type="entry name" value="BETA-KETOACYL-[ACYL-CARRIER-PROTEIN] SYNTHASE III"/>
    <property type="match status" value="1"/>
</dbReference>